<name>A0A9W8NIX7_9PEZI</name>
<accession>A0A9W8NIX7</accession>
<proteinExistence type="predicted"/>
<protein>
    <recommendedName>
        <fullName evidence="1">F-box domain-containing protein</fullName>
    </recommendedName>
</protein>
<dbReference type="SUPFAM" id="SSF81383">
    <property type="entry name" value="F-box domain"/>
    <property type="match status" value="1"/>
</dbReference>
<dbReference type="Pfam" id="PF12937">
    <property type="entry name" value="F-box-like"/>
    <property type="match status" value="1"/>
</dbReference>
<evidence type="ECO:0000313" key="2">
    <source>
        <dbReference type="EMBL" id="KAJ3577981.1"/>
    </source>
</evidence>
<sequence>MPQFVDLPCEMVVAIFKHLDYVNDLFSCMTTCRYFYRCSKAYRNLGLEMVVKHVGYLLPFAIAAEAVSDSPQPCSRAMALKMFQCLQDDPGALVNRLYHYPLESLAYLQEMHDRMEIFANLIFRGICDHITRGVNTRGLPNLSSPAVFAQQKKHFCRAFYRLELYVRLFEKTNPRRDPGKEMFFFGTESRDQIKLWSAVVETGIEFNRDNFGDEGFLSELPATVIDDLKFSWNFDAPHLQRSLNIGYYNSRPRMV</sequence>
<dbReference type="Proteomes" id="UP001148614">
    <property type="component" value="Unassembled WGS sequence"/>
</dbReference>
<reference evidence="2" key="1">
    <citation type="submission" date="2022-07" db="EMBL/GenBank/DDBJ databases">
        <title>Genome Sequence of Xylaria arbuscula.</title>
        <authorList>
            <person name="Buettner E."/>
        </authorList>
    </citation>
    <scope>NUCLEOTIDE SEQUENCE</scope>
    <source>
        <strain evidence="2">VT107</strain>
    </source>
</reference>
<dbReference type="InterPro" id="IPR001810">
    <property type="entry name" value="F-box_dom"/>
</dbReference>
<organism evidence="2 3">
    <name type="scientific">Xylaria arbuscula</name>
    <dbReference type="NCBI Taxonomy" id="114810"/>
    <lineage>
        <taxon>Eukaryota</taxon>
        <taxon>Fungi</taxon>
        <taxon>Dikarya</taxon>
        <taxon>Ascomycota</taxon>
        <taxon>Pezizomycotina</taxon>
        <taxon>Sordariomycetes</taxon>
        <taxon>Xylariomycetidae</taxon>
        <taxon>Xylariales</taxon>
        <taxon>Xylariaceae</taxon>
        <taxon>Xylaria</taxon>
    </lineage>
</organism>
<dbReference type="EMBL" id="JANPWZ010000278">
    <property type="protein sequence ID" value="KAJ3577981.1"/>
    <property type="molecule type" value="Genomic_DNA"/>
</dbReference>
<dbReference type="AlphaFoldDB" id="A0A9W8NIX7"/>
<keyword evidence="3" id="KW-1185">Reference proteome</keyword>
<evidence type="ECO:0000259" key="1">
    <source>
        <dbReference type="Pfam" id="PF12937"/>
    </source>
</evidence>
<comment type="caution">
    <text evidence="2">The sequence shown here is derived from an EMBL/GenBank/DDBJ whole genome shotgun (WGS) entry which is preliminary data.</text>
</comment>
<evidence type="ECO:0000313" key="3">
    <source>
        <dbReference type="Proteomes" id="UP001148614"/>
    </source>
</evidence>
<gene>
    <name evidence="2" type="ORF">NPX13_g2582</name>
</gene>
<dbReference type="InterPro" id="IPR036047">
    <property type="entry name" value="F-box-like_dom_sf"/>
</dbReference>
<dbReference type="VEuPathDB" id="FungiDB:F4678DRAFT_138360"/>
<dbReference type="CDD" id="cd09917">
    <property type="entry name" value="F-box_SF"/>
    <property type="match status" value="1"/>
</dbReference>
<feature type="domain" description="F-box" evidence="1">
    <location>
        <begin position="5"/>
        <end position="39"/>
    </location>
</feature>
<dbReference type="Gene3D" id="1.20.1280.50">
    <property type="match status" value="1"/>
</dbReference>